<dbReference type="EMBL" id="JAEUAW010000001">
    <property type="protein sequence ID" value="MBW9092338.1"/>
    <property type="molecule type" value="Genomic_DNA"/>
</dbReference>
<evidence type="ECO:0000313" key="3">
    <source>
        <dbReference type="Proteomes" id="UP001196843"/>
    </source>
</evidence>
<keyword evidence="1" id="KW-0472">Membrane</keyword>
<evidence type="ECO:0008006" key="4">
    <source>
        <dbReference type="Google" id="ProtNLM"/>
    </source>
</evidence>
<keyword evidence="1" id="KW-1133">Transmembrane helix</keyword>
<comment type="caution">
    <text evidence="2">The sequence shown here is derived from an EMBL/GenBank/DDBJ whole genome shotgun (WGS) entry which is preliminary data.</text>
</comment>
<proteinExistence type="predicted"/>
<reference evidence="2 3" key="1">
    <citation type="journal article" date="2021" name="MBio">
        <title>Poor Competitiveness of Bradyrhizobium in Pigeon Pea Root Colonization in Indian Soils.</title>
        <authorList>
            <person name="Chalasani D."/>
            <person name="Basu A."/>
            <person name="Pullabhotla S.V.S.R.N."/>
            <person name="Jorrin B."/>
            <person name="Neal A.L."/>
            <person name="Poole P.S."/>
            <person name="Podile A.R."/>
            <person name="Tkacz A."/>
        </authorList>
    </citation>
    <scope>NUCLEOTIDE SEQUENCE [LARGE SCALE GENOMIC DNA]</scope>
    <source>
        <strain evidence="2 3">HU14</strain>
    </source>
</reference>
<evidence type="ECO:0000313" key="2">
    <source>
        <dbReference type="EMBL" id="MBW9092338.1"/>
    </source>
</evidence>
<sequence>MMSAPRTTAEVSPAVARHLGVWIVLAGGLSALPFGSTALSLVREQLHIGCGMGAPGSEGADTWTCSDGIGYLGIAMTLGGMWLLAVLLGALAAGAVRRDDAARAVLVLVAGASTAWVLGFTWYGSSELVQDEYAPMDGQAYWQAAVGPAAIVAAASIVIAVVGLCVRGRLSQAAHAAAAVGIVVATALQPGLGVNTIPAAALLAAAAVRATGVIRQAGS</sequence>
<keyword evidence="1" id="KW-0812">Transmembrane</keyword>
<name>A0ABS7HHZ0_9MICO</name>
<organism evidence="2 3">
    <name type="scientific">Microbacterium jejuense</name>
    <dbReference type="NCBI Taxonomy" id="1263637"/>
    <lineage>
        <taxon>Bacteria</taxon>
        <taxon>Bacillati</taxon>
        <taxon>Actinomycetota</taxon>
        <taxon>Actinomycetes</taxon>
        <taxon>Micrococcales</taxon>
        <taxon>Microbacteriaceae</taxon>
        <taxon>Microbacterium</taxon>
    </lineage>
</organism>
<evidence type="ECO:0000256" key="1">
    <source>
        <dbReference type="SAM" id="Phobius"/>
    </source>
</evidence>
<protein>
    <recommendedName>
        <fullName evidence="4">DUF998 domain-containing protein</fullName>
    </recommendedName>
</protein>
<feature type="transmembrane region" description="Helical" evidence="1">
    <location>
        <begin position="145"/>
        <end position="166"/>
    </location>
</feature>
<dbReference type="RefSeq" id="WP_220299085.1">
    <property type="nucleotide sequence ID" value="NZ_JAEUAW010000001.1"/>
</dbReference>
<feature type="transmembrane region" description="Helical" evidence="1">
    <location>
        <begin position="21"/>
        <end position="42"/>
    </location>
</feature>
<feature type="transmembrane region" description="Helical" evidence="1">
    <location>
        <begin position="69"/>
        <end position="93"/>
    </location>
</feature>
<accession>A0ABS7HHZ0</accession>
<feature type="transmembrane region" description="Helical" evidence="1">
    <location>
        <begin position="105"/>
        <end position="125"/>
    </location>
</feature>
<dbReference type="Proteomes" id="UP001196843">
    <property type="component" value="Unassembled WGS sequence"/>
</dbReference>
<gene>
    <name evidence="2" type="ORF">JNB62_01430</name>
</gene>
<keyword evidence="3" id="KW-1185">Reference proteome</keyword>